<keyword evidence="3" id="KW-1185">Reference proteome</keyword>
<evidence type="ECO:0000256" key="1">
    <source>
        <dbReference type="SAM" id="MobiDB-lite"/>
    </source>
</evidence>
<accession>A0A9Q0NH27</accession>
<gene>
    <name evidence="2" type="ORF">Bhyg_05407</name>
</gene>
<feature type="region of interest" description="Disordered" evidence="1">
    <location>
        <begin position="90"/>
        <end position="115"/>
    </location>
</feature>
<dbReference type="EMBL" id="WJQU01000001">
    <property type="protein sequence ID" value="KAJ6650162.1"/>
    <property type="molecule type" value="Genomic_DNA"/>
</dbReference>
<sequence length="115" mass="12244">MIQPHYVSDAKVASSPENKKSKDDTVLVSNRPDLHFSKSNSPPESNSGSSSPINGQLSTYETLKFKIVGMNHGFSQFVNSIPVRFVPKSGSALSKGVSSITRSDDSVTGGSPDDD</sequence>
<evidence type="ECO:0000313" key="3">
    <source>
        <dbReference type="Proteomes" id="UP001151699"/>
    </source>
</evidence>
<reference evidence="2" key="1">
    <citation type="submission" date="2022-07" db="EMBL/GenBank/DDBJ databases">
        <authorList>
            <person name="Trinca V."/>
            <person name="Uliana J.V.C."/>
            <person name="Torres T.T."/>
            <person name="Ward R.J."/>
            <person name="Monesi N."/>
        </authorList>
    </citation>
    <scope>NUCLEOTIDE SEQUENCE</scope>
    <source>
        <strain evidence="2">HSMRA1968</strain>
        <tissue evidence="2">Whole embryos</tissue>
    </source>
</reference>
<comment type="caution">
    <text evidence="2">The sequence shown here is derived from an EMBL/GenBank/DDBJ whole genome shotgun (WGS) entry which is preliminary data.</text>
</comment>
<protein>
    <submittedName>
        <fullName evidence="2">Uncharacterized protein</fullName>
    </submittedName>
</protein>
<feature type="compositionally biased region" description="Polar residues" evidence="1">
    <location>
        <begin position="96"/>
        <end position="109"/>
    </location>
</feature>
<feature type="compositionally biased region" description="Low complexity" evidence="1">
    <location>
        <begin position="37"/>
        <end position="54"/>
    </location>
</feature>
<proteinExistence type="predicted"/>
<dbReference type="AlphaFoldDB" id="A0A9Q0NH27"/>
<feature type="region of interest" description="Disordered" evidence="1">
    <location>
        <begin position="1"/>
        <end position="55"/>
    </location>
</feature>
<dbReference type="Proteomes" id="UP001151699">
    <property type="component" value="Chromosome A"/>
</dbReference>
<name>A0A9Q0NH27_9DIPT</name>
<organism evidence="2 3">
    <name type="scientific">Pseudolycoriella hygida</name>
    <dbReference type="NCBI Taxonomy" id="35572"/>
    <lineage>
        <taxon>Eukaryota</taxon>
        <taxon>Metazoa</taxon>
        <taxon>Ecdysozoa</taxon>
        <taxon>Arthropoda</taxon>
        <taxon>Hexapoda</taxon>
        <taxon>Insecta</taxon>
        <taxon>Pterygota</taxon>
        <taxon>Neoptera</taxon>
        <taxon>Endopterygota</taxon>
        <taxon>Diptera</taxon>
        <taxon>Nematocera</taxon>
        <taxon>Sciaroidea</taxon>
        <taxon>Sciaridae</taxon>
        <taxon>Pseudolycoriella</taxon>
    </lineage>
</organism>
<evidence type="ECO:0000313" key="2">
    <source>
        <dbReference type="EMBL" id="KAJ6650162.1"/>
    </source>
</evidence>